<evidence type="ECO:0000313" key="5">
    <source>
        <dbReference type="EMBL" id="PWN98475.1"/>
    </source>
</evidence>
<evidence type="ECO:0000256" key="3">
    <source>
        <dbReference type="SAM" id="MobiDB-lite"/>
    </source>
</evidence>
<dbReference type="CDD" id="cd02947">
    <property type="entry name" value="TRX_family"/>
    <property type="match status" value="1"/>
</dbReference>
<feature type="domain" description="Thioredoxin" evidence="4">
    <location>
        <begin position="1"/>
        <end position="108"/>
    </location>
</feature>
<name>A0A316ZDV8_9BASI</name>
<dbReference type="InterPro" id="IPR013766">
    <property type="entry name" value="Thioredoxin_domain"/>
</dbReference>
<dbReference type="PROSITE" id="PS51352">
    <property type="entry name" value="THIOREDOXIN_2"/>
    <property type="match status" value="1"/>
</dbReference>
<dbReference type="RefSeq" id="XP_025598754.1">
    <property type="nucleotide sequence ID" value="XM_025744094.1"/>
</dbReference>
<dbReference type="SUPFAM" id="SSF52833">
    <property type="entry name" value="Thioredoxin-like"/>
    <property type="match status" value="1"/>
</dbReference>
<dbReference type="Pfam" id="PF00085">
    <property type="entry name" value="Thioredoxin"/>
    <property type="match status" value="1"/>
</dbReference>
<dbReference type="STRING" id="58919.A0A316ZDV8"/>
<dbReference type="Gene3D" id="3.40.30.10">
    <property type="entry name" value="Glutaredoxin"/>
    <property type="match status" value="1"/>
</dbReference>
<sequence length="164" mass="17079">MPAPREISSQSEFDAALSGAGQALVVVDFHATWCGPCKAIAPVYASLASSHPNALFLKVDVDKVSTVARAQNVTAMPTFSFIKSSRTLEQLRGADPNKLRSLVQKYDDGKAPAGGFPGGGRTIGGATPASTTPPGAGNPLNGVKMENLLPLVVVALYLAYVLWP</sequence>
<dbReference type="InterPro" id="IPR036249">
    <property type="entry name" value="Thioredoxin-like_sf"/>
</dbReference>
<evidence type="ECO:0000256" key="2">
    <source>
        <dbReference type="ARBA" id="ARBA00023157"/>
    </source>
</evidence>
<keyword evidence="2" id="KW-1015">Disulfide bond</keyword>
<dbReference type="Proteomes" id="UP000245946">
    <property type="component" value="Unassembled WGS sequence"/>
</dbReference>
<dbReference type="PRINTS" id="PR00421">
    <property type="entry name" value="THIOREDOXIN"/>
</dbReference>
<accession>A0A316ZDV8</accession>
<organism evidence="5 6">
    <name type="scientific">Tilletiopsis washingtonensis</name>
    <dbReference type="NCBI Taxonomy" id="58919"/>
    <lineage>
        <taxon>Eukaryota</taxon>
        <taxon>Fungi</taxon>
        <taxon>Dikarya</taxon>
        <taxon>Basidiomycota</taxon>
        <taxon>Ustilaginomycotina</taxon>
        <taxon>Exobasidiomycetes</taxon>
        <taxon>Entylomatales</taxon>
        <taxon>Entylomatales incertae sedis</taxon>
        <taxon>Tilletiopsis</taxon>
    </lineage>
</organism>
<evidence type="ECO:0000256" key="1">
    <source>
        <dbReference type="ARBA" id="ARBA00020570"/>
    </source>
</evidence>
<evidence type="ECO:0000313" key="6">
    <source>
        <dbReference type="Proteomes" id="UP000245946"/>
    </source>
</evidence>
<proteinExistence type="predicted"/>
<dbReference type="InterPro" id="IPR017937">
    <property type="entry name" value="Thioredoxin_CS"/>
</dbReference>
<dbReference type="EMBL" id="KZ819291">
    <property type="protein sequence ID" value="PWN98475.1"/>
    <property type="molecule type" value="Genomic_DNA"/>
</dbReference>
<keyword evidence="6" id="KW-1185">Reference proteome</keyword>
<dbReference type="FunFam" id="3.40.30.10:FF:000245">
    <property type="entry name" value="Thioredoxin"/>
    <property type="match status" value="1"/>
</dbReference>
<dbReference type="OrthoDB" id="10263751at2759"/>
<dbReference type="GeneID" id="37271638"/>
<dbReference type="AlphaFoldDB" id="A0A316ZDV8"/>
<reference evidence="5 6" key="1">
    <citation type="journal article" date="2018" name="Mol. Biol. Evol.">
        <title>Broad Genomic Sampling Reveals a Smut Pathogenic Ancestry of the Fungal Clade Ustilaginomycotina.</title>
        <authorList>
            <person name="Kijpornyongpan T."/>
            <person name="Mondo S.J."/>
            <person name="Barry K."/>
            <person name="Sandor L."/>
            <person name="Lee J."/>
            <person name="Lipzen A."/>
            <person name="Pangilinan J."/>
            <person name="LaButti K."/>
            <person name="Hainaut M."/>
            <person name="Henrissat B."/>
            <person name="Grigoriev I.V."/>
            <person name="Spatafora J.W."/>
            <person name="Aime M.C."/>
        </authorList>
    </citation>
    <scope>NUCLEOTIDE SEQUENCE [LARGE SCALE GENOMIC DNA]</scope>
    <source>
        <strain evidence="5 6">MCA 4186</strain>
    </source>
</reference>
<evidence type="ECO:0000259" key="4">
    <source>
        <dbReference type="PROSITE" id="PS51352"/>
    </source>
</evidence>
<protein>
    <recommendedName>
        <fullName evidence="1">Thioredoxin</fullName>
    </recommendedName>
</protein>
<feature type="region of interest" description="Disordered" evidence="3">
    <location>
        <begin position="112"/>
        <end position="135"/>
    </location>
</feature>
<dbReference type="PANTHER" id="PTHR46115">
    <property type="entry name" value="THIOREDOXIN-LIKE PROTEIN 1"/>
    <property type="match status" value="1"/>
</dbReference>
<gene>
    <name evidence="5" type="ORF">FA09DRAFT_338340</name>
</gene>
<dbReference type="PROSITE" id="PS00194">
    <property type="entry name" value="THIOREDOXIN_1"/>
    <property type="match status" value="1"/>
</dbReference>